<comment type="caution">
    <text evidence="4">The sequence shown here is derived from an EMBL/GenBank/DDBJ whole genome shotgun (WGS) entry which is preliminary data.</text>
</comment>
<dbReference type="SUPFAM" id="SSF53850">
    <property type="entry name" value="Periplasmic binding protein-like II"/>
    <property type="match status" value="1"/>
</dbReference>
<keyword evidence="2" id="KW-0813">Transport</keyword>
<dbReference type="InterPro" id="IPR050490">
    <property type="entry name" value="Bact_solute-bd_prot1"/>
</dbReference>
<dbReference type="InterPro" id="IPR006059">
    <property type="entry name" value="SBP"/>
</dbReference>
<comment type="similarity">
    <text evidence="1">Belongs to the bacterial solute-binding protein 1 family.</text>
</comment>
<evidence type="ECO:0000313" key="5">
    <source>
        <dbReference type="Proteomes" id="UP000274909"/>
    </source>
</evidence>
<proteinExistence type="inferred from homology"/>
<keyword evidence="3" id="KW-0732">Signal</keyword>
<accession>A0A3S0VE63</accession>
<reference evidence="4 5" key="1">
    <citation type="submission" date="2018-12" db="EMBL/GenBank/DDBJ databases">
        <authorList>
            <person name="Li F."/>
        </authorList>
    </citation>
    <scope>NUCLEOTIDE SEQUENCE [LARGE SCALE GENOMIC DNA]</scope>
    <source>
        <strain evidence="4 5">EGI 6500705</strain>
    </source>
</reference>
<dbReference type="Proteomes" id="UP000274909">
    <property type="component" value="Unassembled WGS sequence"/>
</dbReference>
<organism evidence="4 5">
    <name type="scientific">Labedella endophytica</name>
    <dbReference type="NCBI Taxonomy" id="1523160"/>
    <lineage>
        <taxon>Bacteria</taxon>
        <taxon>Bacillati</taxon>
        <taxon>Actinomycetota</taxon>
        <taxon>Actinomycetes</taxon>
        <taxon>Micrococcales</taxon>
        <taxon>Microbacteriaceae</taxon>
        <taxon>Labedella</taxon>
    </lineage>
</organism>
<evidence type="ECO:0000256" key="2">
    <source>
        <dbReference type="ARBA" id="ARBA00022448"/>
    </source>
</evidence>
<gene>
    <name evidence="4" type="ORF">ELQ94_14740</name>
</gene>
<dbReference type="PROSITE" id="PS51257">
    <property type="entry name" value="PROKAR_LIPOPROTEIN"/>
    <property type="match status" value="1"/>
</dbReference>
<dbReference type="Pfam" id="PF01547">
    <property type="entry name" value="SBP_bac_1"/>
    <property type="match status" value="1"/>
</dbReference>
<keyword evidence="5" id="KW-1185">Reference proteome</keyword>
<dbReference type="PANTHER" id="PTHR43649:SF34">
    <property type="entry name" value="ABC TRANSPORTER PERIPLASMIC-BINDING PROTEIN YCJN-RELATED"/>
    <property type="match status" value="1"/>
</dbReference>
<dbReference type="RefSeq" id="WP_127051115.1">
    <property type="nucleotide sequence ID" value="NZ_RZGZ01000004.1"/>
</dbReference>
<evidence type="ECO:0000256" key="1">
    <source>
        <dbReference type="ARBA" id="ARBA00008520"/>
    </source>
</evidence>
<dbReference type="Gene3D" id="3.40.190.10">
    <property type="entry name" value="Periplasmic binding protein-like II"/>
    <property type="match status" value="1"/>
</dbReference>
<dbReference type="AlphaFoldDB" id="A0A3S0VE63"/>
<name>A0A3S0VE63_9MICO</name>
<dbReference type="OrthoDB" id="2515046at2"/>
<dbReference type="EMBL" id="RZGZ01000004">
    <property type="protein sequence ID" value="RUQ98261.1"/>
    <property type="molecule type" value="Genomic_DNA"/>
</dbReference>
<evidence type="ECO:0000313" key="4">
    <source>
        <dbReference type="EMBL" id="RUQ98261.1"/>
    </source>
</evidence>
<sequence length="424" mass="44948">MKKSVIATAVAVGIVVSLGGCSASSGGSEGGTVELVFRQFDPANQVEGLQTAIDTWNADNPDIQVTLETLSPDNPQQFAREANSGSGPDIQQMGYANVALLANPNILLPLDDLMASDPLDQAYDDFLATDMTTIDDTTWGIPWTADTMALVYNPAVLDEYGIDETPSTWEDLADAAQTISDDSDGVVQGFCFAASSAPTSAQWFPINYYLWDHGWNLVEQDGDEWTTGVSSSDLASTIDYFSEMFSSGASSTSNIAIADYADPQIAGALSDGSCAMSYEPPQSFRAIESASDAELMTAPMPGGLTDGSTHLGGRALGINRNTEHPEEAWEVVKYLTSATTFETYQQYPASKATLTDIDVPESEVGYTEQLPHSVAFGKYIGSDMPLATIQQLVVQQFSAVYSGQSDSQTAAEAILAGIESGIGG</sequence>
<protein>
    <submittedName>
        <fullName evidence="4">Extracellular solute-binding protein</fullName>
    </submittedName>
</protein>
<dbReference type="PANTHER" id="PTHR43649">
    <property type="entry name" value="ARABINOSE-BINDING PROTEIN-RELATED"/>
    <property type="match status" value="1"/>
</dbReference>
<evidence type="ECO:0000256" key="3">
    <source>
        <dbReference type="ARBA" id="ARBA00022729"/>
    </source>
</evidence>